<name>A0AAD7UIP4_9STRA</name>
<proteinExistence type="predicted"/>
<reference evidence="2" key="1">
    <citation type="submission" date="2023-01" db="EMBL/GenBank/DDBJ databases">
        <title>Metagenome sequencing of chrysophaentin producing Chrysophaeum taylorii.</title>
        <authorList>
            <person name="Davison J."/>
            <person name="Bewley C."/>
        </authorList>
    </citation>
    <scope>NUCLEOTIDE SEQUENCE</scope>
    <source>
        <strain evidence="2">NIES-1699</strain>
    </source>
</reference>
<evidence type="ECO:0000313" key="2">
    <source>
        <dbReference type="EMBL" id="KAJ8605494.1"/>
    </source>
</evidence>
<comment type="caution">
    <text evidence="2">The sequence shown here is derived from an EMBL/GenBank/DDBJ whole genome shotgun (WGS) entry which is preliminary data.</text>
</comment>
<sequence>MCASSFRVSFVCAVVAGFQMPHHALTCSRVGVIIFESTTPVPVVESTTPVPVVEDVADIPKPEEEVVPDEPSTPMSSAVAVAVDDAKPADSKMDGSTAIAAYVLAASAVVFAIGNFGPK</sequence>
<protein>
    <recommendedName>
        <fullName evidence="4">Transmembrane protein</fullName>
    </recommendedName>
</protein>
<dbReference type="Proteomes" id="UP001230188">
    <property type="component" value="Unassembled WGS sequence"/>
</dbReference>
<keyword evidence="3" id="KW-1185">Reference proteome</keyword>
<dbReference type="EMBL" id="JAQMWT010000314">
    <property type="protein sequence ID" value="KAJ8605494.1"/>
    <property type="molecule type" value="Genomic_DNA"/>
</dbReference>
<dbReference type="AlphaFoldDB" id="A0AAD7UIP4"/>
<organism evidence="2 3">
    <name type="scientific">Chrysophaeum taylorii</name>
    <dbReference type="NCBI Taxonomy" id="2483200"/>
    <lineage>
        <taxon>Eukaryota</taxon>
        <taxon>Sar</taxon>
        <taxon>Stramenopiles</taxon>
        <taxon>Ochrophyta</taxon>
        <taxon>Pelagophyceae</taxon>
        <taxon>Pelagomonadales</taxon>
        <taxon>Pelagomonadaceae</taxon>
        <taxon>Chrysophaeum</taxon>
    </lineage>
</organism>
<feature type="transmembrane region" description="Helical" evidence="1">
    <location>
        <begin position="99"/>
        <end position="117"/>
    </location>
</feature>
<keyword evidence="1" id="KW-1133">Transmembrane helix</keyword>
<evidence type="ECO:0000313" key="3">
    <source>
        <dbReference type="Proteomes" id="UP001230188"/>
    </source>
</evidence>
<evidence type="ECO:0000256" key="1">
    <source>
        <dbReference type="SAM" id="Phobius"/>
    </source>
</evidence>
<gene>
    <name evidence="2" type="ORF">CTAYLR_000011</name>
</gene>
<accession>A0AAD7UIP4</accession>
<keyword evidence="1" id="KW-0472">Membrane</keyword>
<evidence type="ECO:0008006" key="4">
    <source>
        <dbReference type="Google" id="ProtNLM"/>
    </source>
</evidence>
<keyword evidence="1" id="KW-0812">Transmembrane</keyword>